<dbReference type="PANTHER" id="PTHR47396:SF1">
    <property type="entry name" value="ATP-DEPENDENT HELICASE IRC3-RELATED"/>
    <property type="match status" value="1"/>
</dbReference>
<dbReference type="RefSeq" id="WP_207834443.1">
    <property type="nucleotide sequence ID" value="NZ_CP088282.1"/>
</dbReference>
<protein>
    <submittedName>
        <fullName evidence="2">DEAD/DEAH box helicase family protein</fullName>
    </submittedName>
</protein>
<keyword evidence="2" id="KW-0378">Hydrolase</keyword>
<dbReference type="InterPro" id="IPR027417">
    <property type="entry name" value="P-loop_NTPase"/>
</dbReference>
<dbReference type="InterPro" id="IPR006935">
    <property type="entry name" value="Helicase/UvrB_N"/>
</dbReference>
<dbReference type="Proteomes" id="UP000692816">
    <property type="component" value="Unassembled WGS sequence"/>
</dbReference>
<keyword evidence="2" id="KW-0067">ATP-binding</keyword>
<name>A0ABS3MK63_9BRAD</name>
<dbReference type="Pfam" id="PF04851">
    <property type="entry name" value="ResIII"/>
    <property type="match status" value="1"/>
</dbReference>
<dbReference type="PANTHER" id="PTHR47396">
    <property type="entry name" value="TYPE I RESTRICTION ENZYME ECOKI R PROTEIN"/>
    <property type="match status" value="1"/>
</dbReference>
<proteinExistence type="predicted"/>
<sequence length="599" mass="66905">MTEEVIVPFDQQVSVVDNAQLRIPQREGWVAIRDHFRSPNPEREIGLVLPVGCGKSGLIAVAPYAVGARRALVVAPGTRIRGQLGADLRSNSETNFYERCGVIGARDRFPETVIIESGRVNRDDIENCDLAVTNIQQIAGTENRWLDGLDPDFFDLVLVDEAHHNTATSWQQVKQRFPRARIVNFSATPTRADGQVMEGRIVYSFPVLRAIEAGYVKRLRAKMLSPSELRYVDRTDGQERVVGINEVRQLGETDAEFRRGIVMSDETLSSIVDQAIGELRRLREETAEPRLKIIASAINQAHCIQITEAFRARGLRAAYVHSREGTDTNERVFADLESHQLDAIVQARMLGEGFDHRYLSVAMVGSIFSNLSPFVQFVGRVMRSIVQNAPNHELNRGVVVFHAGANVARRWEDFRQFSEADQAYFADLLPEAEAVDFSDGLAQREPGGGGLLPVEILGESGVRAADMEPIGDLQAAALLRQLAELGVTPDQAAQELRRIRMPRQDRREARRASLNDYVQNEAGAILGRLSINPGGRTLDPARRQRNIAWAIAELNRRVNESVGGRSADRQNFTLEQVESAHQRLPEIVRTLEEYLRRGT</sequence>
<dbReference type="SUPFAM" id="SSF52540">
    <property type="entry name" value="P-loop containing nucleoside triphosphate hydrolases"/>
    <property type="match status" value="1"/>
</dbReference>
<dbReference type="EMBL" id="JAGEPA010000001">
    <property type="protein sequence ID" value="MBO1431837.1"/>
    <property type="molecule type" value="Genomic_DNA"/>
</dbReference>
<gene>
    <name evidence="2" type="ORF">J4P68_20615</name>
</gene>
<reference evidence="2" key="1">
    <citation type="journal article" date="2021" name="Int. J. Syst. Evol. Microbiol.">
        <title>Bradyrhizobium septentrionale sp. nov. (sv. septentrionale) and Bradyrhizobium quebecense sp. nov. (sv. septentrionale) associated with legumes native to Canada possess rearranged symbiosis genes and numerous insertion sequences.</title>
        <authorList>
            <person name="Bromfield E.S.P."/>
            <person name="Cloutier S."/>
        </authorList>
    </citation>
    <scope>NUCLEOTIDE SEQUENCE</scope>
    <source>
        <strain evidence="2">12S5</strain>
    </source>
</reference>
<keyword evidence="3" id="KW-1185">Reference proteome</keyword>
<dbReference type="InterPro" id="IPR014001">
    <property type="entry name" value="Helicase_ATP-bd"/>
</dbReference>
<dbReference type="PROSITE" id="PS51192">
    <property type="entry name" value="HELICASE_ATP_BIND_1"/>
    <property type="match status" value="1"/>
</dbReference>
<organism evidence="2 3">
    <name type="scientific">Bradyrhizobium quebecense</name>
    <dbReference type="NCBI Taxonomy" id="2748629"/>
    <lineage>
        <taxon>Bacteria</taxon>
        <taxon>Pseudomonadati</taxon>
        <taxon>Pseudomonadota</taxon>
        <taxon>Alphaproteobacteria</taxon>
        <taxon>Hyphomicrobiales</taxon>
        <taxon>Nitrobacteraceae</taxon>
        <taxon>Bradyrhizobium</taxon>
    </lineage>
</organism>
<dbReference type="Pfam" id="PF00271">
    <property type="entry name" value="Helicase_C"/>
    <property type="match status" value="1"/>
</dbReference>
<dbReference type="SMART" id="SM00487">
    <property type="entry name" value="DEXDc"/>
    <property type="match status" value="1"/>
</dbReference>
<comment type="caution">
    <text evidence="2">The sequence shown here is derived from an EMBL/GenBank/DDBJ whole genome shotgun (WGS) entry which is preliminary data.</text>
</comment>
<accession>A0ABS3MK63</accession>
<dbReference type="Gene3D" id="3.40.50.300">
    <property type="entry name" value="P-loop containing nucleotide triphosphate hydrolases"/>
    <property type="match status" value="2"/>
</dbReference>
<dbReference type="InterPro" id="IPR050742">
    <property type="entry name" value="Helicase_Restrict-Modif_Enz"/>
</dbReference>
<evidence type="ECO:0000259" key="1">
    <source>
        <dbReference type="PROSITE" id="PS51192"/>
    </source>
</evidence>
<keyword evidence="2" id="KW-0547">Nucleotide-binding</keyword>
<feature type="domain" description="Helicase ATP-binding" evidence="1">
    <location>
        <begin position="36"/>
        <end position="207"/>
    </location>
</feature>
<dbReference type="GO" id="GO:0004386">
    <property type="term" value="F:helicase activity"/>
    <property type="evidence" value="ECO:0007669"/>
    <property type="project" value="UniProtKB-KW"/>
</dbReference>
<dbReference type="InterPro" id="IPR001650">
    <property type="entry name" value="Helicase_C-like"/>
</dbReference>
<evidence type="ECO:0000313" key="2">
    <source>
        <dbReference type="EMBL" id="MBO1431837.1"/>
    </source>
</evidence>
<evidence type="ECO:0000313" key="3">
    <source>
        <dbReference type="Proteomes" id="UP000692816"/>
    </source>
</evidence>
<keyword evidence="2" id="KW-0347">Helicase</keyword>